<sequence length="304" mass="33715">MHHDKRLSTSSYADSGYFASSVTSTATNLDPSSRSLQHTVAYYGPAAERSRASSVQSSRSKRVDNVIACPRPLAFPFHNDSYFLPVAETPQSRTASSYSTSTLVSSSTLAGSSNTDDSRRRTSDILSIRPGTVRSLKLKFENRTEQAPANSTKDNIAGEGTASQVHSPIRTTFSDIKEGTVKALQKLFTSKAYSPDTVPPDRSVSRGWKFWTKLRARNNRKEQTSVDKHRVPTAVHGDASTPLLQEPLPAYKRPIGTRYFQKLSKPQWWLSKPNEQTTAESKKSRNPITSIWSGFKSIVRGRTL</sequence>
<gene>
    <name evidence="2" type="ORF">INT43_000611</name>
</gene>
<dbReference type="Proteomes" id="UP000654370">
    <property type="component" value="Unassembled WGS sequence"/>
</dbReference>
<dbReference type="OrthoDB" id="2393255at2759"/>
<dbReference type="AlphaFoldDB" id="A0A8H7Q2G5"/>
<feature type="compositionally biased region" description="Low complexity" evidence="1">
    <location>
        <begin position="98"/>
        <end position="115"/>
    </location>
</feature>
<reference evidence="2" key="1">
    <citation type="submission" date="2020-12" db="EMBL/GenBank/DDBJ databases">
        <title>Metabolic potential, ecology and presence of endohyphal bacteria is reflected in genomic diversity of Mucoromycotina.</title>
        <authorList>
            <person name="Muszewska A."/>
            <person name="Okrasinska A."/>
            <person name="Steczkiewicz K."/>
            <person name="Drgas O."/>
            <person name="Orlowska M."/>
            <person name="Perlinska-Lenart U."/>
            <person name="Aleksandrzak-Piekarczyk T."/>
            <person name="Szatraj K."/>
            <person name="Zielenkiewicz U."/>
            <person name="Pilsyk S."/>
            <person name="Malc E."/>
            <person name="Mieczkowski P."/>
            <person name="Kruszewska J.S."/>
            <person name="Biernat P."/>
            <person name="Pawlowska J."/>
        </authorList>
    </citation>
    <scope>NUCLEOTIDE SEQUENCE</scope>
    <source>
        <strain evidence="2">WA0000067209</strain>
    </source>
</reference>
<dbReference type="EMBL" id="JAEPQZ010000002">
    <property type="protein sequence ID" value="KAG2184698.1"/>
    <property type="molecule type" value="Genomic_DNA"/>
</dbReference>
<feature type="region of interest" description="Disordered" evidence="1">
    <location>
        <begin position="98"/>
        <end position="125"/>
    </location>
</feature>
<feature type="compositionally biased region" description="Polar residues" evidence="1">
    <location>
        <begin position="145"/>
        <end position="154"/>
    </location>
</feature>
<name>A0A8H7Q2G5_MORIS</name>
<keyword evidence="3" id="KW-1185">Reference proteome</keyword>
<accession>A0A8H7Q2G5</accession>
<protein>
    <submittedName>
        <fullName evidence="2">Uncharacterized protein</fullName>
    </submittedName>
</protein>
<proteinExistence type="predicted"/>
<organism evidence="2 3">
    <name type="scientific">Mortierella isabellina</name>
    <name type="common">Filamentous fungus</name>
    <name type="synonym">Umbelopsis isabellina</name>
    <dbReference type="NCBI Taxonomy" id="91625"/>
    <lineage>
        <taxon>Eukaryota</taxon>
        <taxon>Fungi</taxon>
        <taxon>Fungi incertae sedis</taxon>
        <taxon>Mucoromycota</taxon>
        <taxon>Mucoromycotina</taxon>
        <taxon>Umbelopsidomycetes</taxon>
        <taxon>Umbelopsidales</taxon>
        <taxon>Umbelopsidaceae</taxon>
        <taxon>Umbelopsis</taxon>
    </lineage>
</organism>
<evidence type="ECO:0000313" key="2">
    <source>
        <dbReference type="EMBL" id="KAG2184698.1"/>
    </source>
</evidence>
<evidence type="ECO:0000313" key="3">
    <source>
        <dbReference type="Proteomes" id="UP000654370"/>
    </source>
</evidence>
<comment type="caution">
    <text evidence="2">The sequence shown here is derived from an EMBL/GenBank/DDBJ whole genome shotgun (WGS) entry which is preliminary data.</text>
</comment>
<feature type="region of interest" description="Disordered" evidence="1">
    <location>
        <begin position="143"/>
        <end position="164"/>
    </location>
</feature>
<evidence type="ECO:0000256" key="1">
    <source>
        <dbReference type="SAM" id="MobiDB-lite"/>
    </source>
</evidence>